<sequence length="300" mass="34353">MKKFISIAMLSVFMFTLGGCSSVNKKMDVATQEKTIIKIGTTLDGDYLKELIDTFNIYYPNTIVESKVYDFQGIEDAIDKDEVDIVYGLSETDLKKLQKEDKLYQYKSKEYDNIKDQYKNNDNYYIGIGGFTPVIAYNKEILKKENLSLPKDFNDLQKDEYKNKVIMPSEDTTMYEEIVKALGKGNTEKIYENAKHTSKFNHGIAEVLNNEEVGIVIVPDYEGLFSAWDDGNVELIYSNPINVMAEGVALIDNKEVKPQHKEFVDWVLGEEAMNVMRKNRALLSRKEIKSVMPGSDKFVE</sequence>
<dbReference type="Proteomes" id="UP000198619">
    <property type="component" value="Unassembled WGS sequence"/>
</dbReference>
<accession>A0A1I0VYX3</accession>
<dbReference type="Pfam" id="PF13343">
    <property type="entry name" value="SBP_bac_6"/>
    <property type="match status" value="1"/>
</dbReference>
<protein>
    <submittedName>
        <fullName evidence="2">ABC-type Fe3+ transport system, substrate-binding protein</fullName>
    </submittedName>
</protein>
<dbReference type="AlphaFoldDB" id="A0A1I0VYX3"/>
<keyword evidence="3" id="KW-1185">Reference proteome</keyword>
<dbReference type="PANTHER" id="PTHR30006">
    <property type="entry name" value="THIAMINE-BINDING PERIPLASMIC PROTEIN-RELATED"/>
    <property type="match status" value="1"/>
</dbReference>
<keyword evidence="1" id="KW-0732">Signal</keyword>
<proteinExistence type="predicted"/>
<dbReference type="PROSITE" id="PS51257">
    <property type="entry name" value="PROKAR_LIPOPROTEIN"/>
    <property type="match status" value="1"/>
</dbReference>
<evidence type="ECO:0000313" key="3">
    <source>
        <dbReference type="Proteomes" id="UP000198619"/>
    </source>
</evidence>
<dbReference type="EMBL" id="FOKI01000003">
    <property type="protein sequence ID" value="SFA81247.1"/>
    <property type="molecule type" value="Genomic_DNA"/>
</dbReference>
<dbReference type="STRING" id="84698.SAMN04488528_1003116"/>
<gene>
    <name evidence="2" type="ORF">SAMN04488528_1003116</name>
</gene>
<evidence type="ECO:0000256" key="1">
    <source>
        <dbReference type="ARBA" id="ARBA00022729"/>
    </source>
</evidence>
<dbReference type="SUPFAM" id="SSF53850">
    <property type="entry name" value="Periplasmic binding protein-like II"/>
    <property type="match status" value="1"/>
</dbReference>
<name>A0A1I0VYX3_9CLOT</name>
<dbReference type="RefSeq" id="WP_090038668.1">
    <property type="nucleotide sequence ID" value="NZ_FOKI01000003.1"/>
</dbReference>
<dbReference type="Gene3D" id="3.40.190.10">
    <property type="entry name" value="Periplasmic binding protein-like II"/>
    <property type="match status" value="2"/>
</dbReference>
<organism evidence="2 3">
    <name type="scientific">Clostridium frigidicarnis</name>
    <dbReference type="NCBI Taxonomy" id="84698"/>
    <lineage>
        <taxon>Bacteria</taxon>
        <taxon>Bacillati</taxon>
        <taxon>Bacillota</taxon>
        <taxon>Clostridia</taxon>
        <taxon>Eubacteriales</taxon>
        <taxon>Clostridiaceae</taxon>
        <taxon>Clostridium</taxon>
    </lineage>
</organism>
<reference evidence="2 3" key="1">
    <citation type="submission" date="2016-10" db="EMBL/GenBank/DDBJ databases">
        <authorList>
            <person name="de Groot N.N."/>
        </authorList>
    </citation>
    <scope>NUCLEOTIDE SEQUENCE [LARGE SCALE GENOMIC DNA]</scope>
    <source>
        <strain evidence="2 3">DSM 12271</strain>
    </source>
</reference>
<dbReference type="OrthoDB" id="179400at2"/>
<evidence type="ECO:0000313" key="2">
    <source>
        <dbReference type="EMBL" id="SFA81247.1"/>
    </source>
</evidence>